<accession>A0A3Q9RP70</accession>
<dbReference type="EMBL" id="CP026095">
    <property type="protein sequence ID" value="AZV43593.1"/>
    <property type="molecule type" value="Genomic_DNA"/>
</dbReference>
<dbReference type="AlphaFoldDB" id="A0A3Q9RP70"/>
<feature type="compositionally biased region" description="Basic and acidic residues" evidence="1">
    <location>
        <begin position="10"/>
        <end position="21"/>
    </location>
</feature>
<dbReference type="Proteomes" id="UP000283095">
    <property type="component" value="Chromosome"/>
</dbReference>
<reference evidence="2 3" key="1">
    <citation type="submission" date="2018-01" db="EMBL/GenBank/DDBJ databases">
        <title>Bacillus asahii Genome sequencing and assembly.</title>
        <authorList>
            <person name="Jiang H."/>
            <person name="Feng Y."/>
            <person name="Zhao F."/>
            <person name="Lin X."/>
        </authorList>
    </citation>
    <scope>NUCLEOTIDE SEQUENCE [LARGE SCALE GENOMIC DNA]</scope>
    <source>
        <strain evidence="2 3">OM18</strain>
    </source>
</reference>
<protein>
    <submittedName>
        <fullName evidence="2">Uncharacterized protein</fullName>
    </submittedName>
</protein>
<gene>
    <name evidence="2" type="ORF">BAOM_2984</name>
</gene>
<organism evidence="2 3">
    <name type="scientific">Peribacillus asahii</name>
    <dbReference type="NCBI Taxonomy" id="228899"/>
    <lineage>
        <taxon>Bacteria</taxon>
        <taxon>Bacillati</taxon>
        <taxon>Bacillota</taxon>
        <taxon>Bacilli</taxon>
        <taxon>Bacillales</taxon>
        <taxon>Bacillaceae</taxon>
        <taxon>Peribacillus</taxon>
    </lineage>
</organism>
<dbReference type="KEGG" id="pasa:BAOM_2984"/>
<proteinExistence type="predicted"/>
<feature type="region of interest" description="Disordered" evidence="1">
    <location>
        <begin position="1"/>
        <end position="25"/>
    </location>
</feature>
<evidence type="ECO:0000313" key="3">
    <source>
        <dbReference type="Proteomes" id="UP000283095"/>
    </source>
</evidence>
<name>A0A3Q9RP70_9BACI</name>
<evidence type="ECO:0000256" key="1">
    <source>
        <dbReference type="SAM" id="MobiDB-lite"/>
    </source>
</evidence>
<evidence type="ECO:0000313" key="2">
    <source>
        <dbReference type="EMBL" id="AZV43593.1"/>
    </source>
</evidence>
<sequence length="37" mass="4423">MRQVIQNKEGLFKPSEETEKARSRRRVAIKEYMSRLG</sequence>